<feature type="compositionally biased region" description="Basic and acidic residues" evidence="1">
    <location>
        <begin position="176"/>
        <end position="191"/>
    </location>
</feature>
<dbReference type="EMBL" id="MCFF01000005">
    <property type="protein sequence ID" value="ORZ26881.1"/>
    <property type="molecule type" value="Genomic_DNA"/>
</dbReference>
<dbReference type="InParanoid" id="A0A1Y2GYN7"/>
<dbReference type="RefSeq" id="XP_021884628.1">
    <property type="nucleotide sequence ID" value="XM_022023006.1"/>
</dbReference>
<dbReference type="OrthoDB" id="2449527at2759"/>
<proteinExistence type="predicted"/>
<feature type="compositionally biased region" description="Low complexity" evidence="1">
    <location>
        <begin position="97"/>
        <end position="111"/>
    </location>
</feature>
<gene>
    <name evidence="2" type="ORF">BCR41DRAFT_347009</name>
</gene>
<evidence type="ECO:0000313" key="2">
    <source>
        <dbReference type="EMBL" id="ORZ26881.1"/>
    </source>
</evidence>
<feature type="compositionally biased region" description="Basic and acidic residues" evidence="1">
    <location>
        <begin position="35"/>
        <end position="48"/>
    </location>
</feature>
<comment type="caution">
    <text evidence="2">The sequence shown here is derived from an EMBL/GenBank/DDBJ whole genome shotgun (WGS) entry which is preliminary data.</text>
</comment>
<dbReference type="Proteomes" id="UP000193648">
    <property type="component" value="Unassembled WGS sequence"/>
</dbReference>
<keyword evidence="3" id="KW-1185">Reference proteome</keyword>
<name>A0A1Y2GYN7_9FUNG</name>
<feature type="region of interest" description="Disordered" evidence="1">
    <location>
        <begin position="1"/>
        <end position="114"/>
    </location>
</feature>
<sequence length="718" mass="79580">MPTTRAKRTTFPDDSLTSLIPNQRQTTRRTQKTMAAKENDLHGGRDEPEVVEAGPAAVHDLTPDSESLKVSPSQTTTSTRATRAARRGGKDRARVSTTADLSMADTTTAATDEVEKPRWQRFDTIVIPDRTLRSSKPLTKGKPGVDNWDQQAVSSDTQLDTVSSVVPLHDTKTTIRDNWQDNDKGHRHWDEKNDEDNSSLFSRLSLTPPPPPLLFDLEDEIGTSEKIDNKVTQWVPSVFSSSLPTSTHSGRNVPGLTLADLEPLESGHNSNNNINNNAHQLMNIDPESEALCDKDAEKEDDPFGFAKVDRLLQRRDGIQSKLLTINERDTTTSGNAMKQSNEEPLQNRNNINSDGFIYRLKQSAVDRTATKKRGYTKDKIDIKGKGKAVDQPDLSMISTASYSYGSDISDAMNKDIQMACQLSLGLDVTQDEGCSYKTERMTLSSEATSVRDNQDLQNKMPGWTSVSPINPSSPIEQLEDKESSDNINRKDLGTSVPAPSTPKKVKNKIFMPLDISSSPELSPFIMESSPPRKPEAGAPSSLEPSSVPVKGARPQQRTKTFLLTEQLEAMLPRPRRKQKANSWRSTRNKSDHKMDSEDEASSSEEPSSGAEEKAAPRRGIPTKRATALSTRLASAPNKKRRVQAESETSTSIAKRNQHPSKSSAASMTMNLKDSKGKEKGKQAKKDKGGWTESQIKTQQDRIKYFQQLDNFELEVETY</sequence>
<protein>
    <submittedName>
        <fullName evidence="2">Uncharacterized protein</fullName>
    </submittedName>
</protein>
<feature type="compositionally biased region" description="Basic and acidic residues" evidence="1">
    <location>
        <begin position="672"/>
        <end position="689"/>
    </location>
</feature>
<evidence type="ECO:0000313" key="3">
    <source>
        <dbReference type="Proteomes" id="UP000193648"/>
    </source>
</evidence>
<feature type="compositionally biased region" description="Polar residues" evidence="1">
    <location>
        <begin position="64"/>
        <end position="74"/>
    </location>
</feature>
<feature type="compositionally biased region" description="Polar residues" evidence="1">
    <location>
        <begin position="645"/>
        <end position="671"/>
    </location>
</feature>
<accession>A0A1Y2GYN7</accession>
<dbReference type="AlphaFoldDB" id="A0A1Y2GYN7"/>
<feature type="compositionally biased region" description="Polar residues" evidence="1">
    <location>
        <begin position="464"/>
        <end position="475"/>
    </location>
</feature>
<feature type="region of interest" description="Disordered" evidence="1">
    <location>
        <begin position="445"/>
        <end position="697"/>
    </location>
</feature>
<evidence type="ECO:0000256" key="1">
    <source>
        <dbReference type="SAM" id="MobiDB-lite"/>
    </source>
</evidence>
<dbReference type="GeneID" id="33564850"/>
<organism evidence="2 3">
    <name type="scientific">Lobosporangium transversale</name>
    <dbReference type="NCBI Taxonomy" id="64571"/>
    <lineage>
        <taxon>Eukaryota</taxon>
        <taxon>Fungi</taxon>
        <taxon>Fungi incertae sedis</taxon>
        <taxon>Mucoromycota</taxon>
        <taxon>Mortierellomycotina</taxon>
        <taxon>Mortierellomycetes</taxon>
        <taxon>Mortierellales</taxon>
        <taxon>Mortierellaceae</taxon>
        <taxon>Lobosporangium</taxon>
    </lineage>
</organism>
<feature type="region of interest" description="Disordered" evidence="1">
    <location>
        <begin position="176"/>
        <end position="207"/>
    </location>
</feature>
<feature type="compositionally biased region" description="Polar residues" evidence="1">
    <location>
        <begin position="445"/>
        <end position="457"/>
    </location>
</feature>
<feature type="compositionally biased region" description="Basic and acidic residues" evidence="1">
    <location>
        <begin position="478"/>
        <end position="492"/>
    </location>
</feature>
<reference evidence="2 3" key="1">
    <citation type="submission" date="2016-07" db="EMBL/GenBank/DDBJ databases">
        <title>Pervasive Adenine N6-methylation of Active Genes in Fungi.</title>
        <authorList>
            <consortium name="DOE Joint Genome Institute"/>
            <person name="Mondo S.J."/>
            <person name="Dannebaum R.O."/>
            <person name="Kuo R.C."/>
            <person name="Labutti K."/>
            <person name="Haridas S."/>
            <person name="Kuo A."/>
            <person name="Salamov A."/>
            <person name="Ahrendt S.R."/>
            <person name="Lipzen A."/>
            <person name="Sullivan W."/>
            <person name="Andreopoulos W.B."/>
            <person name="Clum A."/>
            <person name="Lindquist E."/>
            <person name="Daum C."/>
            <person name="Ramamoorthy G.K."/>
            <person name="Gryganskyi A."/>
            <person name="Culley D."/>
            <person name="Magnuson J.K."/>
            <person name="James T.Y."/>
            <person name="O'Malley M.A."/>
            <person name="Stajich J.E."/>
            <person name="Spatafora J.W."/>
            <person name="Visel A."/>
            <person name="Grigoriev I.V."/>
        </authorList>
    </citation>
    <scope>NUCLEOTIDE SEQUENCE [LARGE SCALE GENOMIC DNA]</scope>
    <source>
        <strain evidence="2 3">NRRL 3116</strain>
    </source>
</reference>